<protein>
    <submittedName>
        <fullName evidence="10">Biotin/methionine sulfoxide reductase</fullName>
        <ecNumber evidence="10">1.-.-.-</ecNumber>
    </submittedName>
</protein>
<dbReference type="Gene3D" id="3.40.50.740">
    <property type="match status" value="1"/>
</dbReference>
<keyword evidence="5" id="KW-0574">Periplasm</keyword>
<dbReference type="Proteomes" id="UP001519332">
    <property type="component" value="Unassembled WGS sequence"/>
</dbReference>
<dbReference type="RefSeq" id="WP_209646921.1">
    <property type="nucleotide sequence ID" value="NZ_JAGINW010000001.1"/>
</dbReference>
<dbReference type="GO" id="GO:0016491">
    <property type="term" value="F:oxidoreductase activity"/>
    <property type="evidence" value="ECO:0007669"/>
    <property type="project" value="UniProtKB-KW"/>
</dbReference>
<feature type="domain" description="Molybdopterin oxidoreductase N-terminal" evidence="9">
    <location>
        <begin position="7"/>
        <end position="42"/>
    </location>
</feature>
<keyword evidence="3" id="KW-0500">Molybdenum</keyword>
<dbReference type="PANTHER" id="PTHR43742">
    <property type="entry name" value="TRIMETHYLAMINE-N-OXIDE REDUCTASE"/>
    <property type="match status" value="1"/>
</dbReference>
<dbReference type="EMBL" id="JAGINW010000001">
    <property type="protein sequence ID" value="MBP2330291.1"/>
    <property type="molecule type" value="Genomic_DNA"/>
</dbReference>
<evidence type="ECO:0000313" key="10">
    <source>
        <dbReference type="EMBL" id="MBP2330291.1"/>
    </source>
</evidence>
<gene>
    <name evidence="10" type="ORF">JOF56_010676</name>
</gene>
<evidence type="ECO:0000256" key="6">
    <source>
        <dbReference type="ARBA" id="ARBA00023002"/>
    </source>
</evidence>
<evidence type="ECO:0000259" key="9">
    <source>
        <dbReference type="Pfam" id="PF18364"/>
    </source>
</evidence>
<dbReference type="SUPFAM" id="SSF50692">
    <property type="entry name" value="ADC-like"/>
    <property type="match status" value="1"/>
</dbReference>
<dbReference type="Pfam" id="PF00384">
    <property type="entry name" value="Molybdopterin"/>
    <property type="match status" value="1"/>
</dbReference>
<keyword evidence="11" id="KW-1185">Reference proteome</keyword>
<reference evidence="10 11" key="1">
    <citation type="submission" date="2021-03" db="EMBL/GenBank/DDBJ databases">
        <title>Sequencing the genomes of 1000 actinobacteria strains.</title>
        <authorList>
            <person name="Klenk H.-P."/>
        </authorList>
    </citation>
    <scope>NUCLEOTIDE SEQUENCE [LARGE SCALE GENOMIC DNA]</scope>
    <source>
        <strain evidence="10 11">DSM 46670</strain>
    </source>
</reference>
<dbReference type="Gene3D" id="3.40.228.10">
    <property type="entry name" value="Dimethylsulfoxide Reductase, domain 2"/>
    <property type="match status" value="1"/>
</dbReference>
<evidence type="ECO:0000259" key="7">
    <source>
        <dbReference type="Pfam" id="PF00384"/>
    </source>
</evidence>
<evidence type="ECO:0000256" key="2">
    <source>
        <dbReference type="ARBA" id="ARBA00010312"/>
    </source>
</evidence>
<accession>A0ABS4U0Y8</accession>
<dbReference type="PROSITE" id="PS00932">
    <property type="entry name" value="MOLYBDOPTERIN_PROK_3"/>
    <property type="match status" value="1"/>
</dbReference>
<keyword evidence="4" id="KW-0479">Metal-binding</keyword>
<organism evidence="10 11">
    <name type="scientific">Kibdelosporangium banguiense</name>
    <dbReference type="NCBI Taxonomy" id="1365924"/>
    <lineage>
        <taxon>Bacteria</taxon>
        <taxon>Bacillati</taxon>
        <taxon>Actinomycetota</taxon>
        <taxon>Actinomycetes</taxon>
        <taxon>Pseudonocardiales</taxon>
        <taxon>Pseudonocardiaceae</taxon>
        <taxon>Kibdelosporangium</taxon>
    </lineage>
</organism>
<feature type="domain" description="Molybdopterin dinucleotide-binding" evidence="8">
    <location>
        <begin position="608"/>
        <end position="723"/>
    </location>
</feature>
<dbReference type="InterPro" id="IPR041460">
    <property type="entry name" value="Molybdopterin_N"/>
</dbReference>
<sequence>MTLRPNTSHWGAFLAEADADGRLTIVPHPADPAPTPLLDNLTTALTHPSRITAPAIRRGWLENGPGSDDRRGRDSYVEVSWDEALDLTARELARIRDEHGNQAIYGGSYGWASAGRFHHAQSQLRRFLNTIGGFTASRNTYSFGTSQVVLPHIVGDYQQVVHRGTSWRSITANTELLVAFGGVPAKNVFVTPGGVTRHTTPGHLAELSRAGIEVALVSPIRTDLPSTIDAQWLPIRPGTDVALMLGIAHTLVTEGLHDKDFLDRYCTGYAEFERYLFDGVPKDATWASAITEIPAADIVALARKMAASRTMITVTWSLQRTEYGEQPIWAGITLAAMLGQIGLPGGGFGHGYGSMGDVGTDGSRAGVPALPQGVNPVTEFIPVARIADMLLHPGEEYSYNGSERRYPGIRLVYWAGGNPFHHHQDLNRLRRAFGRPETIVVHEPFWTATARHADIVLPVTTSLEREDFGAGRGDSHLIAMHQIAAPAGLARDDYAIFAGLAARLGVEDAYTEGRTAREWLEHLYSAWRTEPSFSEFWEAGALELPVDESEHVLFADFRADPERAALPTPSGRIEITSKTVAGFGYADCPGHPVWLAPSSWADAGRFPLHLIANQPNTRLHSQLDGGPTSQAGKVAGREAIRIHPADATARGITDGDVVRVFNDLGACLAGAVVSAEVRQGVVQLPTGAWFSPVDSLDEPLCAAGNPNVLTADRGTSNLAQGCTGQHALVEVEIYSGELP</sequence>
<evidence type="ECO:0000259" key="8">
    <source>
        <dbReference type="Pfam" id="PF01568"/>
    </source>
</evidence>
<keyword evidence="6 10" id="KW-0560">Oxidoreductase</keyword>
<dbReference type="PANTHER" id="PTHR43742:SF10">
    <property type="entry name" value="TRIMETHYLAMINE-N-OXIDE REDUCTASE 2"/>
    <property type="match status" value="1"/>
</dbReference>
<dbReference type="PROSITE" id="PS00490">
    <property type="entry name" value="MOLYBDOPTERIN_PROK_2"/>
    <property type="match status" value="1"/>
</dbReference>
<proteinExistence type="inferred from homology"/>
<dbReference type="InterPro" id="IPR050612">
    <property type="entry name" value="Prok_Mopterin_Oxidored"/>
</dbReference>
<comment type="caution">
    <text evidence="10">The sequence shown here is derived from an EMBL/GenBank/DDBJ whole genome shotgun (WGS) entry which is preliminary data.</text>
</comment>
<evidence type="ECO:0000256" key="1">
    <source>
        <dbReference type="ARBA" id="ARBA00001942"/>
    </source>
</evidence>
<comment type="similarity">
    <text evidence="2">Belongs to the prokaryotic molybdopterin-containing oxidoreductase family.</text>
</comment>
<dbReference type="EC" id="1.-.-.-" evidence="10"/>
<dbReference type="CDD" id="cd02793">
    <property type="entry name" value="MopB_CT_DMSOR-BSOR-TMAOR"/>
    <property type="match status" value="1"/>
</dbReference>
<dbReference type="InterPro" id="IPR006655">
    <property type="entry name" value="Mopterin_OxRdtase_prok_CS"/>
</dbReference>
<evidence type="ECO:0000256" key="5">
    <source>
        <dbReference type="ARBA" id="ARBA00022764"/>
    </source>
</evidence>
<evidence type="ECO:0000256" key="4">
    <source>
        <dbReference type="ARBA" id="ARBA00022723"/>
    </source>
</evidence>
<feature type="domain" description="Molybdopterin oxidoreductase" evidence="7">
    <location>
        <begin position="50"/>
        <end position="502"/>
    </location>
</feature>
<dbReference type="InterPro" id="IPR006657">
    <property type="entry name" value="MoPterin_dinucl-bd_dom"/>
</dbReference>
<dbReference type="Gene3D" id="2.40.40.20">
    <property type="match status" value="1"/>
</dbReference>
<dbReference type="Pfam" id="PF18364">
    <property type="entry name" value="Molybdopterin_N"/>
    <property type="match status" value="1"/>
</dbReference>
<dbReference type="Pfam" id="PF01568">
    <property type="entry name" value="Molydop_binding"/>
    <property type="match status" value="1"/>
</dbReference>
<dbReference type="SUPFAM" id="SSF53706">
    <property type="entry name" value="Formate dehydrogenase/DMSO reductase, domains 1-3"/>
    <property type="match status" value="1"/>
</dbReference>
<dbReference type="InterPro" id="IPR006656">
    <property type="entry name" value="Mopterin_OxRdtase"/>
</dbReference>
<comment type="cofactor">
    <cofactor evidence="1">
        <name>Mo-bis(molybdopterin guanine dinucleotide)</name>
        <dbReference type="ChEBI" id="CHEBI:60539"/>
    </cofactor>
</comment>
<dbReference type="InterPro" id="IPR041954">
    <property type="entry name" value="CT_DMSOR/BSOR/TMAOR"/>
</dbReference>
<name>A0ABS4U0Y8_9PSEU</name>
<dbReference type="Gene3D" id="3.90.55.10">
    <property type="entry name" value="Dimethylsulfoxide Reductase, domain 3"/>
    <property type="match status" value="1"/>
</dbReference>
<dbReference type="InterPro" id="IPR009010">
    <property type="entry name" value="Asp_de-COase-like_dom_sf"/>
</dbReference>
<evidence type="ECO:0000256" key="3">
    <source>
        <dbReference type="ARBA" id="ARBA00022505"/>
    </source>
</evidence>
<evidence type="ECO:0000313" key="11">
    <source>
        <dbReference type="Proteomes" id="UP001519332"/>
    </source>
</evidence>